<name>A0A7L4YKU5_9ACTN</name>
<gene>
    <name evidence="4" type="ORF">EK0264_04835</name>
</gene>
<feature type="transmembrane region" description="Helical" evidence="2">
    <location>
        <begin position="202"/>
        <end position="226"/>
    </location>
</feature>
<evidence type="ECO:0000256" key="2">
    <source>
        <dbReference type="SAM" id="Phobius"/>
    </source>
</evidence>
<accession>A0A7L4YKU5</accession>
<evidence type="ECO:0000313" key="4">
    <source>
        <dbReference type="EMBL" id="QHB99677.1"/>
    </source>
</evidence>
<dbReference type="RefSeq" id="WP_159543475.1">
    <property type="nucleotide sequence ID" value="NZ_CP047156.1"/>
</dbReference>
<feature type="region of interest" description="Disordered" evidence="1">
    <location>
        <begin position="1"/>
        <end position="105"/>
    </location>
</feature>
<dbReference type="EMBL" id="CP047156">
    <property type="protein sequence ID" value="QHB99677.1"/>
    <property type="molecule type" value="Genomic_DNA"/>
</dbReference>
<reference evidence="4 5" key="1">
    <citation type="journal article" date="2018" name="Int. J. Syst. Evol. Microbiol.">
        <title>Epidermidibacterium keratini gen. nov., sp. nov., a member of the family Sporichthyaceae, isolated from keratin epidermis.</title>
        <authorList>
            <person name="Lee D.G."/>
            <person name="Trujillo M.E."/>
            <person name="Kang S."/>
            <person name="Nam J.J."/>
            <person name="Kim Y.J."/>
        </authorList>
    </citation>
    <scope>NUCLEOTIDE SEQUENCE [LARGE SCALE GENOMIC DNA]</scope>
    <source>
        <strain evidence="4 5">EPI-7</strain>
    </source>
</reference>
<feature type="domain" description="DUF6542" evidence="3">
    <location>
        <begin position="119"/>
        <end position="229"/>
    </location>
</feature>
<evidence type="ECO:0000256" key="1">
    <source>
        <dbReference type="SAM" id="MobiDB-lite"/>
    </source>
</evidence>
<dbReference type="InParanoid" id="A0A7L4YKU5"/>
<keyword evidence="2" id="KW-0472">Membrane</keyword>
<feature type="transmembrane region" description="Helical" evidence="2">
    <location>
        <begin position="142"/>
        <end position="162"/>
    </location>
</feature>
<keyword evidence="5" id="KW-1185">Reference proteome</keyword>
<evidence type="ECO:0000259" key="3">
    <source>
        <dbReference type="Pfam" id="PF20177"/>
    </source>
</evidence>
<dbReference type="Proteomes" id="UP000463857">
    <property type="component" value="Chromosome"/>
</dbReference>
<dbReference type="InterPro" id="IPR046672">
    <property type="entry name" value="DUF6542"/>
</dbReference>
<keyword evidence="2" id="KW-1133">Transmembrane helix</keyword>
<feature type="transmembrane region" description="Helical" evidence="2">
    <location>
        <begin position="114"/>
        <end position="136"/>
    </location>
</feature>
<organism evidence="4 5">
    <name type="scientific">Epidermidibacterium keratini</name>
    <dbReference type="NCBI Taxonomy" id="1891644"/>
    <lineage>
        <taxon>Bacteria</taxon>
        <taxon>Bacillati</taxon>
        <taxon>Actinomycetota</taxon>
        <taxon>Actinomycetes</taxon>
        <taxon>Sporichthyales</taxon>
        <taxon>Sporichthyaceae</taxon>
        <taxon>Epidermidibacterium</taxon>
    </lineage>
</organism>
<dbReference type="Pfam" id="PF20177">
    <property type="entry name" value="DUF6542"/>
    <property type="match status" value="1"/>
</dbReference>
<dbReference type="KEGG" id="eke:EK0264_04835"/>
<proteinExistence type="predicted"/>
<dbReference type="OrthoDB" id="5192877at2"/>
<evidence type="ECO:0000313" key="5">
    <source>
        <dbReference type="Proteomes" id="UP000463857"/>
    </source>
</evidence>
<keyword evidence="2" id="KW-0812">Transmembrane</keyword>
<sequence length="234" mass="23843">MNDDDVSADAAPKSRWSIAPGSVSENFTARGAQDDTRSRSRGRQTNERSAATVAAPSLPAVPAGSDERDEIPTKATPKRPAVPSTGTGRRPTNAPTLGAKRDMRSPEGLGHSPAAILAGFGGVLLIIIATAVGAIIDWLVSGAIGLFGAIGLAAGTAFAALITRKRDLLSILVAPPIVYAVIGGLVLLASSRPVNVTSVAQLAINGFPAMAIATGLAAVIIGIKLLTTRVGERR</sequence>
<dbReference type="AlphaFoldDB" id="A0A7L4YKU5"/>
<protein>
    <recommendedName>
        <fullName evidence="3">DUF6542 domain-containing protein</fullName>
    </recommendedName>
</protein>
<feature type="transmembrane region" description="Helical" evidence="2">
    <location>
        <begin position="169"/>
        <end position="190"/>
    </location>
</feature>